<dbReference type="EMBL" id="CAJGYO010000015">
    <property type="protein sequence ID" value="CAD6269757.1"/>
    <property type="molecule type" value="Genomic_DNA"/>
</dbReference>
<sequence>MPGRTERPVAGRCGASTTRDASTKKGAPPAGRSGLFGEAGGDGDLADGRQAKARAAPTRRPRASSAPPRPVPRRRRLQQPWPAPTPGPFHIEVPHARIRPSGSGRNNNRSRHLGWRGEGVERGGKDEDGSLFEPLPLAAAATDEEAWCHGGDGG</sequence>
<accession>A0A811RHD7</accession>
<comment type="caution">
    <text evidence="2">The sequence shown here is derived from an EMBL/GenBank/DDBJ whole genome shotgun (WGS) entry which is preliminary data.</text>
</comment>
<feature type="compositionally biased region" description="Basic and acidic residues" evidence="1">
    <location>
        <begin position="118"/>
        <end position="128"/>
    </location>
</feature>
<dbReference type="Proteomes" id="UP000604825">
    <property type="component" value="Unassembled WGS sequence"/>
</dbReference>
<dbReference type="AlphaFoldDB" id="A0A811RHD7"/>
<reference evidence="2" key="1">
    <citation type="submission" date="2020-10" db="EMBL/GenBank/DDBJ databases">
        <authorList>
            <person name="Han B."/>
            <person name="Lu T."/>
            <person name="Zhao Q."/>
            <person name="Huang X."/>
            <person name="Zhao Y."/>
        </authorList>
    </citation>
    <scope>NUCLEOTIDE SEQUENCE</scope>
</reference>
<protein>
    <submittedName>
        <fullName evidence="2">Uncharacterized protein</fullName>
    </submittedName>
</protein>
<evidence type="ECO:0000313" key="3">
    <source>
        <dbReference type="Proteomes" id="UP000604825"/>
    </source>
</evidence>
<organism evidence="2 3">
    <name type="scientific">Miscanthus lutarioriparius</name>
    <dbReference type="NCBI Taxonomy" id="422564"/>
    <lineage>
        <taxon>Eukaryota</taxon>
        <taxon>Viridiplantae</taxon>
        <taxon>Streptophyta</taxon>
        <taxon>Embryophyta</taxon>
        <taxon>Tracheophyta</taxon>
        <taxon>Spermatophyta</taxon>
        <taxon>Magnoliopsida</taxon>
        <taxon>Liliopsida</taxon>
        <taxon>Poales</taxon>
        <taxon>Poaceae</taxon>
        <taxon>PACMAD clade</taxon>
        <taxon>Panicoideae</taxon>
        <taxon>Andropogonodae</taxon>
        <taxon>Andropogoneae</taxon>
        <taxon>Saccharinae</taxon>
        <taxon>Miscanthus</taxon>
    </lineage>
</organism>
<name>A0A811RHD7_9POAL</name>
<proteinExistence type="predicted"/>
<keyword evidence="3" id="KW-1185">Reference proteome</keyword>
<evidence type="ECO:0000313" key="2">
    <source>
        <dbReference type="EMBL" id="CAD6269757.1"/>
    </source>
</evidence>
<gene>
    <name evidence="2" type="ORF">NCGR_LOCUS53058</name>
</gene>
<feature type="region of interest" description="Disordered" evidence="1">
    <location>
        <begin position="1"/>
        <end position="133"/>
    </location>
</feature>
<evidence type="ECO:0000256" key="1">
    <source>
        <dbReference type="SAM" id="MobiDB-lite"/>
    </source>
</evidence>